<keyword evidence="1" id="KW-0812">Transmembrane</keyword>
<keyword evidence="1" id="KW-0472">Membrane</keyword>
<keyword evidence="1" id="KW-1133">Transmembrane helix</keyword>
<evidence type="ECO:0000313" key="2">
    <source>
        <dbReference type="EMBL" id="ELZ91448.1"/>
    </source>
</evidence>
<keyword evidence="3" id="KW-1185">Reference proteome</keyword>
<sequence>MPITALHRTVRRGFAVVIIQLSVMSAQLHDIQGSGETIATFITLPLFFAGAGYLVLSLVHQAFVPADTVDSREPPEKRDS</sequence>
<comment type="caution">
    <text evidence="2">The sequence shown here is derived from an EMBL/GenBank/DDBJ whole genome shotgun (WGS) entry which is preliminary data.</text>
</comment>
<evidence type="ECO:0000313" key="3">
    <source>
        <dbReference type="Proteomes" id="UP000011550"/>
    </source>
</evidence>
<dbReference type="RefSeq" id="WP_008321202.1">
    <property type="nucleotide sequence ID" value="NZ_AOLN01000018.1"/>
</dbReference>
<accession>M0I605</accession>
<organism evidence="2 3">
    <name type="scientific">Haloferax mucosum ATCC BAA-1512</name>
    <dbReference type="NCBI Taxonomy" id="662479"/>
    <lineage>
        <taxon>Archaea</taxon>
        <taxon>Methanobacteriati</taxon>
        <taxon>Methanobacteriota</taxon>
        <taxon>Stenosarchaea group</taxon>
        <taxon>Halobacteria</taxon>
        <taxon>Halobacteriales</taxon>
        <taxon>Haloferacaceae</taxon>
        <taxon>Haloferax</taxon>
    </lineage>
</organism>
<feature type="transmembrane region" description="Helical" evidence="1">
    <location>
        <begin position="38"/>
        <end position="56"/>
    </location>
</feature>
<dbReference type="STRING" id="662479.C440_14079"/>
<dbReference type="PATRIC" id="fig|662479.7.peg.2851"/>
<dbReference type="Proteomes" id="UP000011550">
    <property type="component" value="Unassembled WGS sequence"/>
</dbReference>
<reference evidence="2 3" key="1">
    <citation type="journal article" date="2014" name="PLoS Genet.">
        <title>Phylogenetically driven sequencing of extremely halophilic archaea reveals strategies for static and dynamic osmo-response.</title>
        <authorList>
            <person name="Becker E.A."/>
            <person name="Seitzer P.M."/>
            <person name="Tritt A."/>
            <person name="Larsen D."/>
            <person name="Krusor M."/>
            <person name="Yao A.I."/>
            <person name="Wu D."/>
            <person name="Madern D."/>
            <person name="Eisen J.A."/>
            <person name="Darling A.E."/>
            <person name="Facciotti M.T."/>
        </authorList>
    </citation>
    <scope>NUCLEOTIDE SEQUENCE [LARGE SCALE GENOMIC DNA]</scope>
    <source>
        <strain evidence="2 3">ATCC BAA-1512</strain>
    </source>
</reference>
<dbReference type="OrthoDB" id="383707at2157"/>
<dbReference type="EMBL" id="AOLN01000018">
    <property type="protein sequence ID" value="ELZ91448.1"/>
    <property type="molecule type" value="Genomic_DNA"/>
</dbReference>
<gene>
    <name evidence="2" type="ORF">C440_14079</name>
</gene>
<name>M0I605_9EURY</name>
<proteinExistence type="predicted"/>
<evidence type="ECO:0000256" key="1">
    <source>
        <dbReference type="SAM" id="Phobius"/>
    </source>
</evidence>
<dbReference type="AlphaFoldDB" id="M0I605"/>
<protein>
    <submittedName>
        <fullName evidence="2">Uncharacterized protein</fullName>
    </submittedName>
</protein>